<protein>
    <submittedName>
        <fullName evidence="4">Fungal specific transcription factor domain-containing protein</fullName>
    </submittedName>
</protein>
<feature type="compositionally biased region" description="Polar residues" evidence="2">
    <location>
        <begin position="89"/>
        <end position="107"/>
    </location>
</feature>
<dbReference type="GO" id="GO:0003700">
    <property type="term" value="F:DNA-binding transcription factor activity"/>
    <property type="evidence" value="ECO:0007669"/>
    <property type="project" value="InterPro"/>
</dbReference>
<proteinExistence type="predicted"/>
<dbReference type="InParanoid" id="A0A2P5HH97"/>
<feature type="region of interest" description="Disordered" evidence="2">
    <location>
        <begin position="77"/>
        <end position="136"/>
    </location>
</feature>
<gene>
    <name evidence="4" type="ORF">DHEL01_v211995</name>
</gene>
<dbReference type="CDD" id="cd12148">
    <property type="entry name" value="fungal_TF_MHR"/>
    <property type="match status" value="1"/>
</dbReference>
<feature type="domain" description="Xylanolytic transcriptional activator regulatory" evidence="3">
    <location>
        <begin position="325"/>
        <end position="391"/>
    </location>
</feature>
<name>A0A2P5HH97_DIAHE</name>
<dbReference type="STRING" id="158607.A0A2P5HH97"/>
<dbReference type="GO" id="GO:0003677">
    <property type="term" value="F:DNA binding"/>
    <property type="evidence" value="ECO:0007669"/>
    <property type="project" value="InterPro"/>
</dbReference>
<comment type="caution">
    <text evidence="4">The sequence shown here is derived from an EMBL/GenBank/DDBJ whole genome shotgun (WGS) entry which is preliminary data.</text>
</comment>
<dbReference type="PANTHER" id="PTHR46910">
    <property type="entry name" value="TRANSCRIPTION FACTOR PDR1"/>
    <property type="match status" value="1"/>
</dbReference>
<evidence type="ECO:0000259" key="3">
    <source>
        <dbReference type="SMART" id="SM00906"/>
    </source>
</evidence>
<dbReference type="PANTHER" id="PTHR46910:SF39">
    <property type="entry name" value="ZN(II)2CYS6 TRANSCRIPTION FACTOR (EUROFUNG)"/>
    <property type="match status" value="1"/>
</dbReference>
<dbReference type="InterPro" id="IPR007219">
    <property type="entry name" value="XnlR_reg_dom"/>
</dbReference>
<organism evidence="4 5">
    <name type="scientific">Diaporthe helianthi</name>
    <dbReference type="NCBI Taxonomy" id="158607"/>
    <lineage>
        <taxon>Eukaryota</taxon>
        <taxon>Fungi</taxon>
        <taxon>Dikarya</taxon>
        <taxon>Ascomycota</taxon>
        <taxon>Pezizomycotina</taxon>
        <taxon>Sordariomycetes</taxon>
        <taxon>Sordariomycetidae</taxon>
        <taxon>Diaporthales</taxon>
        <taxon>Diaporthaceae</taxon>
        <taxon>Diaporthe</taxon>
    </lineage>
</organism>
<dbReference type="InterPro" id="IPR050987">
    <property type="entry name" value="AtrR-like"/>
</dbReference>
<dbReference type="Pfam" id="PF04082">
    <property type="entry name" value="Fungal_trans"/>
    <property type="match status" value="1"/>
</dbReference>
<dbReference type="EMBL" id="MAVT02002125">
    <property type="protein sequence ID" value="POS69612.1"/>
    <property type="molecule type" value="Genomic_DNA"/>
</dbReference>
<dbReference type="Proteomes" id="UP000094444">
    <property type="component" value="Unassembled WGS sequence"/>
</dbReference>
<dbReference type="GO" id="GO:0006351">
    <property type="term" value="P:DNA-templated transcription"/>
    <property type="evidence" value="ECO:0007669"/>
    <property type="project" value="InterPro"/>
</dbReference>
<keyword evidence="5" id="KW-1185">Reference proteome</keyword>
<evidence type="ECO:0000313" key="4">
    <source>
        <dbReference type="EMBL" id="POS69612.1"/>
    </source>
</evidence>
<evidence type="ECO:0000256" key="1">
    <source>
        <dbReference type="ARBA" id="ARBA00023242"/>
    </source>
</evidence>
<dbReference type="GO" id="GO:0008270">
    <property type="term" value="F:zinc ion binding"/>
    <property type="evidence" value="ECO:0007669"/>
    <property type="project" value="InterPro"/>
</dbReference>
<reference evidence="4" key="1">
    <citation type="submission" date="2017-09" db="EMBL/GenBank/DDBJ databases">
        <title>Polyketide synthases of a Diaporthe helianthi virulent isolate.</title>
        <authorList>
            <person name="Baroncelli R."/>
        </authorList>
    </citation>
    <scope>NUCLEOTIDE SEQUENCE [LARGE SCALE GENOMIC DNA]</scope>
    <source>
        <strain evidence="4">7/96</strain>
    </source>
</reference>
<dbReference type="OrthoDB" id="3266505at2759"/>
<dbReference type="AlphaFoldDB" id="A0A2P5HH97"/>
<dbReference type="SMART" id="SM00906">
    <property type="entry name" value="Fungal_trans"/>
    <property type="match status" value="1"/>
</dbReference>
<evidence type="ECO:0000256" key="2">
    <source>
        <dbReference type="SAM" id="MobiDB-lite"/>
    </source>
</evidence>
<keyword evidence="1" id="KW-0539">Nucleus</keyword>
<evidence type="ECO:0000313" key="5">
    <source>
        <dbReference type="Proteomes" id="UP000094444"/>
    </source>
</evidence>
<accession>A0A2P5HH97</accession>
<sequence length="736" mass="80954">MGYPGAHHAIKNASSAQVESLVSNVLPVAEIVSILLGQALEQAKQAILGILGVPDLRSRTRLQAQLQQVVDSMPSVAAAGNDERPNMSPAASSTTLGSPPQGGTYQPQRGHRPMRATGDADAAPTEGSFLQDHDGTKRWLGGTSGATFLDHLKTFMHTLRTALGYNEMPTETAPGSSFLASRGQYQTSDSRLLNMPTLENTSTVAQISDEQAEHLFRQVNRYIQDFMGQWPCGGIYYLGDLSLQGWKGAQGRERALYHAAFALGTIFSLTATNSRQDGQLGEMFLATARKILGDPWDPSRYSIRDVPTLALMAMYMAEVNRRDNSYNYLSHAMSICCMCGGLKGLSWNEKDVRIVWTLFCLTRDAGCLMGRPPVFSDEAFQLSEPRLEQGLPPPDGLMAHVQLSKIAGYIVSNTYSVAPTVEADQDLRAQVQEPLKMLETWRRNLPPALQMPLDLQAESPFDTDYDDANAIYADRALCTLHMKCHQLMILTLRPLFFLAVKSYIGGDLIKVPRDIYNHEHITFLLECANAARRNLRLGRHILMRCNQGGTVPGKPIMMDLHHIFNAAVIMLLYQMVFTSSHSSDASALRFARKAFEREAKTECLSNSNRAGGMGIASGPTGYASDCLGVLNDLTELVDRIRPLRFKDQAGINEDEMDWATGINFGGSETVGAGTGFIMSDEALEANLAMPFDIEGLYSPLAYSGMPPESHTHGKELQMWMDGESMIHAFSDVWHVT</sequence>